<evidence type="ECO:0000313" key="2">
    <source>
        <dbReference type="Proteomes" id="UP000032247"/>
    </source>
</evidence>
<proteinExistence type="predicted"/>
<protein>
    <submittedName>
        <fullName evidence="1">Uncharacterized protein</fullName>
    </submittedName>
</protein>
<reference evidence="1 2" key="1">
    <citation type="submission" date="2014-12" db="EMBL/GenBank/DDBJ databases">
        <title>Comparative genome analysis of Bacillus coagulans HM-08, Clostridium butyricum HM-68, Bacillus subtilis HM-66 and Bacillus licheniformis BL-09.</title>
        <authorList>
            <person name="Zhang H."/>
        </authorList>
    </citation>
    <scope>NUCLEOTIDE SEQUENCE [LARGE SCALE GENOMIC DNA]</scope>
    <source>
        <strain evidence="1 2">HM-66</strain>
    </source>
</reference>
<gene>
    <name evidence="1" type="ORF">SC09_Contig17orf00456</name>
</gene>
<dbReference type="AlphaFoldDB" id="A0A0C3FQ06"/>
<accession>A0A0C3FQ06</accession>
<dbReference type="PATRIC" id="fig|1423.173.peg.378"/>
<organism evidence="1 2">
    <name type="scientific">Bacillus subtilis</name>
    <dbReference type="NCBI Taxonomy" id="1423"/>
    <lineage>
        <taxon>Bacteria</taxon>
        <taxon>Bacillati</taxon>
        <taxon>Bacillota</taxon>
        <taxon>Bacilli</taxon>
        <taxon>Bacillales</taxon>
        <taxon>Bacillaceae</taxon>
        <taxon>Bacillus</taxon>
    </lineage>
</organism>
<comment type="caution">
    <text evidence="1">The sequence shown here is derived from an EMBL/GenBank/DDBJ whole genome shotgun (WGS) entry which is preliminary data.</text>
</comment>
<dbReference type="EMBL" id="JXBC01000001">
    <property type="protein sequence ID" value="KIU13258.1"/>
    <property type="molecule type" value="Genomic_DNA"/>
</dbReference>
<sequence>MATHVYACLCGEWVNLSSDPNCKMGENMTSPTVWWEEDAKIWSPNNKEQEHTMYQQDYVYINYKNADYRIHPMFIQIKHS</sequence>
<name>A0A0C3FQ06_BACIU</name>
<evidence type="ECO:0000313" key="1">
    <source>
        <dbReference type="EMBL" id="KIU13258.1"/>
    </source>
</evidence>
<dbReference type="Proteomes" id="UP000032247">
    <property type="component" value="Unassembled WGS sequence"/>
</dbReference>
<dbReference type="RefSeq" id="WP_041345249.1">
    <property type="nucleotide sequence ID" value="NZ_CP050319.1"/>
</dbReference>